<accession>A0ABS8URS8</accession>
<name>A0ABS8URS8_DATST</name>
<reference evidence="2 3" key="1">
    <citation type="journal article" date="2021" name="BMC Genomics">
        <title>Datura genome reveals duplications of psychoactive alkaloid biosynthetic genes and high mutation rate following tissue culture.</title>
        <authorList>
            <person name="Rajewski A."/>
            <person name="Carter-House D."/>
            <person name="Stajich J."/>
            <person name="Litt A."/>
        </authorList>
    </citation>
    <scope>NUCLEOTIDE SEQUENCE [LARGE SCALE GENOMIC DNA]</scope>
    <source>
        <strain evidence="2">AR-01</strain>
    </source>
</reference>
<comment type="caution">
    <text evidence="2">The sequence shown here is derived from an EMBL/GenBank/DDBJ whole genome shotgun (WGS) entry which is preliminary data.</text>
</comment>
<sequence length="360" mass="41191">MWSLQVPLHRYTNIESTLPSLGHCIVREEIRWGDTVAFEGEYCHIPGYWEWVFCEAWCPKTNTLLISAGELSISLWDLYTLGSLPIGGSLYEEVIPEAMKLTVADAKDQRYTPRGNFLDGYLQTSVDAAGPISAKILKVYDQDYQGGKGSFQLSIAAHVSKKRSSQVVEIHDSVDSPSRTLFVLIKESNVAEHYHEEGHRRVVSLFLEKWKKEATSIPRDRVRARLSSDLQKHPIATVSVFDRKKVVLSYRKMFISDLWTMIPGKHYGSNVDCASSLKEEVHQGEREDSKVSQKREESRSPLRSYQERRSQIRVSTANKDFDACNDADLLNVDDLTDLEQKKKRLEAMRQDLINYKLCLD</sequence>
<dbReference type="Proteomes" id="UP000823775">
    <property type="component" value="Unassembled WGS sequence"/>
</dbReference>
<evidence type="ECO:0000256" key="1">
    <source>
        <dbReference type="SAM" id="MobiDB-lite"/>
    </source>
</evidence>
<evidence type="ECO:0000313" key="2">
    <source>
        <dbReference type="EMBL" id="MCD9560764.1"/>
    </source>
</evidence>
<evidence type="ECO:0000313" key="3">
    <source>
        <dbReference type="Proteomes" id="UP000823775"/>
    </source>
</evidence>
<gene>
    <name evidence="2" type="ORF">HAX54_019555</name>
</gene>
<feature type="region of interest" description="Disordered" evidence="1">
    <location>
        <begin position="282"/>
        <end position="309"/>
    </location>
</feature>
<proteinExistence type="predicted"/>
<organism evidence="2 3">
    <name type="scientific">Datura stramonium</name>
    <name type="common">Jimsonweed</name>
    <name type="synonym">Common thornapple</name>
    <dbReference type="NCBI Taxonomy" id="4076"/>
    <lineage>
        <taxon>Eukaryota</taxon>
        <taxon>Viridiplantae</taxon>
        <taxon>Streptophyta</taxon>
        <taxon>Embryophyta</taxon>
        <taxon>Tracheophyta</taxon>
        <taxon>Spermatophyta</taxon>
        <taxon>Magnoliopsida</taxon>
        <taxon>eudicotyledons</taxon>
        <taxon>Gunneridae</taxon>
        <taxon>Pentapetalae</taxon>
        <taxon>asterids</taxon>
        <taxon>lamiids</taxon>
        <taxon>Solanales</taxon>
        <taxon>Solanaceae</taxon>
        <taxon>Solanoideae</taxon>
        <taxon>Datureae</taxon>
        <taxon>Datura</taxon>
    </lineage>
</organism>
<keyword evidence="3" id="KW-1185">Reference proteome</keyword>
<dbReference type="EMBL" id="JACEIK010002373">
    <property type="protein sequence ID" value="MCD9560764.1"/>
    <property type="molecule type" value="Genomic_DNA"/>
</dbReference>
<protein>
    <submittedName>
        <fullName evidence="2">Uncharacterized protein</fullName>
    </submittedName>
</protein>